<evidence type="ECO:0000256" key="1">
    <source>
        <dbReference type="SAM" id="MobiDB-lite"/>
    </source>
</evidence>
<evidence type="ECO:0000313" key="4">
    <source>
        <dbReference type="Proteomes" id="UP000009328"/>
    </source>
</evidence>
<dbReference type="EMBL" id="CAIF01000039">
    <property type="protein sequence ID" value="CCH42214.1"/>
    <property type="molecule type" value="Genomic_DNA"/>
</dbReference>
<accession>K0KLH2</accession>
<reference evidence="3 4" key="1">
    <citation type="journal article" date="2012" name="Eukaryot. Cell">
        <title>Draft genome sequence of Wickerhamomyces ciferrii NRRL Y-1031 F-60-10.</title>
        <authorList>
            <person name="Schneider J."/>
            <person name="Andrea H."/>
            <person name="Blom J."/>
            <person name="Jaenicke S."/>
            <person name="Ruckert C."/>
            <person name="Schorsch C."/>
            <person name="Szczepanowski R."/>
            <person name="Farwick M."/>
            <person name="Goesmann A."/>
            <person name="Puhler A."/>
            <person name="Schaffer S."/>
            <person name="Tauch A."/>
            <person name="Kohler T."/>
            <person name="Brinkrolf K."/>
        </authorList>
    </citation>
    <scope>NUCLEOTIDE SEQUENCE [LARGE SCALE GENOMIC DNA]</scope>
    <source>
        <strain evidence="4">ATCC 14091 / BCRC 22168 / CBS 111 / JCM 3599 / NBRC 0793 / NRRL Y-1031 F-60-10</strain>
    </source>
</reference>
<proteinExistence type="predicted"/>
<keyword evidence="2" id="KW-0472">Membrane</keyword>
<gene>
    <name evidence="3" type="ORF">BN7_1758</name>
</gene>
<name>K0KLH2_WICCF</name>
<feature type="transmembrane region" description="Helical" evidence="2">
    <location>
        <begin position="35"/>
        <end position="55"/>
    </location>
</feature>
<dbReference type="HOGENOM" id="CLU_1533763_0_0_1"/>
<evidence type="ECO:0000256" key="2">
    <source>
        <dbReference type="SAM" id="Phobius"/>
    </source>
</evidence>
<keyword evidence="2" id="KW-1133">Transmembrane helix</keyword>
<feature type="region of interest" description="Disordered" evidence="1">
    <location>
        <begin position="151"/>
        <end position="175"/>
    </location>
</feature>
<organism evidence="3 4">
    <name type="scientific">Wickerhamomyces ciferrii (strain ATCC 14091 / BCRC 22168 / CBS 111 / JCM 3599 / NBRC 0793 / NRRL Y-1031 F-60-10)</name>
    <name type="common">Yeast</name>
    <name type="synonym">Pichia ciferrii</name>
    <dbReference type="NCBI Taxonomy" id="1206466"/>
    <lineage>
        <taxon>Eukaryota</taxon>
        <taxon>Fungi</taxon>
        <taxon>Dikarya</taxon>
        <taxon>Ascomycota</taxon>
        <taxon>Saccharomycotina</taxon>
        <taxon>Saccharomycetes</taxon>
        <taxon>Phaffomycetales</taxon>
        <taxon>Wickerhamomycetaceae</taxon>
        <taxon>Wickerhamomyces</taxon>
    </lineage>
</organism>
<comment type="caution">
    <text evidence="3">The sequence shown here is derived from an EMBL/GenBank/DDBJ whole genome shotgun (WGS) entry which is preliminary data.</text>
</comment>
<dbReference type="Proteomes" id="UP000009328">
    <property type="component" value="Unassembled WGS sequence"/>
</dbReference>
<sequence length="175" mass="20371">MSIQLDEEKLIAINPNDVLINFQTKKSKIIRLKESLINLMIIISIILLLCMTLEVSNINNSISYKENINSIVSRLNNYSNEIIDISEIPIDDSDVTPPLNIATNIREEHLIDDVDIININHEGEVTNYEQPQDNLQDLERLEELRLYQDTNDHPDWQKQDNHDDVEKNDHVSLNW</sequence>
<evidence type="ECO:0000313" key="3">
    <source>
        <dbReference type="EMBL" id="CCH42214.1"/>
    </source>
</evidence>
<keyword evidence="4" id="KW-1185">Reference proteome</keyword>
<keyword evidence="2" id="KW-0812">Transmembrane</keyword>
<dbReference type="AlphaFoldDB" id="K0KLH2"/>
<dbReference type="InParanoid" id="K0KLH2"/>
<protein>
    <submittedName>
        <fullName evidence="3">Uncharacterized protein</fullName>
    </submittedName>
</protein>